<name>A0A0D7AUG7_9AGAR</name>
<sequence length="324" mass="36434">MSLPMTPTSDLGFPDGNFWVKFSPRPGKPGKTTTYGLYGEWLARISQYFEPFVRGAQQNPATQNNPHPLTDAEVGQIEWEAFCLLAFNQHRVTTTNTHSPEWWYLILRAAVPLCADGIIAQAKENLNRLPSLSPILALDLAANYDLASFLPGAFKELLGWCMRGKLTQGFNGGLPPAAYYTLAQTSIKLAVYRQCMVAGGPPPFEEKCMKSEPCKEAWAHEWWQRFGSKVLHPDEPWRLARISDVAKELLEEDESMPNMCWECTQGALTALVSLPTPYKDDVIIQEGLDEMTQHIRGHQLVNDDPADYMITISKLYSYAEYLGL</sequence>
<dbReference type="EMBL" id="KN880835">
    <property type="protein sequence ID" value="KIY62018.1"/>
    <property type="molecule type" value="Genomic_DNA"/>
</dbReference>
<gene>
    <name evidence="1" type="ORF">CYLTODRAFT_494925</name>
</gene>
<keyword evidence="2" id="KW-1185">Reference proteome</keyword>
<dbReference type="AlphaFoldDB" id="A0A0D7AUG7"/>
<evidence type="ECO:0000313" key="1">
    <source>
        <dbReference type="EMBL" id="KIY62018.1"/>
    </source>
</evidence>
<protein>
    <submittedName>
        <fullName evidence="1">Uncharacterized protein</fullName>
    </submittedName>
</protein>
<evidence type="ECO:0000313" key="2">
    <source>
        <dbReference type="Proteomes" id="UP000054007"/>
    </source>
</evidence>
<reference evidence="1 2" key="1">
    <citation type="journal article" date="2015" name="Fungal Genet. Biol.">
        <title>Evolution of novel wood decay mechanisms in Agaricales revealed by the genome sequences of Fistulina hepatica and Cylindrobasidium torrendii.</title>
        <authorList>
            <person name="Floudas D."/>
            <person name="Held B.W."/>
            <person name="Riley R."/>
            <person name="Nagy L.G."/>
            <person name="Koehler G."/>
            <person name="Ransdell A.S."/>
            <person name="Younus H."/>
            <person name="Chow J."/>
            <person name="Chiniquy J."/>
            <person name="Lipzen A."/>
            <person name="Tritt A."/>
            <person name="Sun H."/>
            <person name="Haridas S."/>
            <person name="LaButti K."/>
            <person name="Ohm R.A."/>
            <person name="Kues U."/>
            <person name="Blanchette R.A."/>
            <person name="Grigoriev I.V."/>
            <person name="Minto R.E."/>
            <person name="Hibbett D.S."/>
        </authorList>
    </citation>
    <scope>NUCLEOTIDE SEQUENCE [LARGE SCALE GENOMIC DNA]</scope>
    <source>
        <strain evidence="1 2">FP15055 ss-10</strain>
    </source>
</reference>
<dbReference type="Proteomes" id="UP000054007">
    <property type="component" value="Unassembled WGS sequence"/>
</dbReference>
<accession>A0A0D7AUG7</accession>
<proteinExistence type="predicted"/>
<organism evidence="1 2">
    <name type="scientific">Cylindrobasidium torrendii FP15055 ss-10</name>
    <dbReference type="NCBI Taxonomy" id="1314674"/>
    <lineage>
        <taxon>Eukaryota</taxon>
        <taxon>Fungi</taxon>
        <taxon>Dikarya</taxon>
        <taxon>Basidiomycota</taxon>
        <taxon>Agaricomycotina</taxon>
        <taxon>Agaricomycetes</taxon>
        <taxon>Agaricomycetidae</taxon>
        <taxon>Agaricales</taxon>
        <taxon>Marasmiineae</taxon>
        <taxon>Physalacriaceae</taxon>
        <taxon>Cylindrobasidium</taxon>
    </lineage>
</organism>